<dbReference type="Gene3D" id="6.20.20.10">
    <property type="match status" value="1"/>
</dbReference>
<dbReference type="RefSeq" id="WP_188433555.1">
    <property type="nucleotide sequence ID" value="NZ_BMEX01000021.1"/>
</dbReference>
<evidence type="ECO:0000313" key="1">
    <source>
        <dbReference type="EMBL" id="GGA56701.1"/>
    </source>
</evidence>
<protein>
    <submittedName>
        <fullName evidence="1">Uncharacterized protein</fullName>
    </submittedName>
</protein>
<proteinExistence type="predicted"/>
<keyword evidence="2" id="KW-1185">Reference proteome</keyword>
<reference evidence="2" key="1">
    <citation type="journal article" date="2019" name="Int. J. Syst. Evol. Microbiol.">
        <title>The Global Catalogue of Microorganisms (GCM) 10K type strain sequencing project: providing services to taxonomists for standard genome sequencing and annotation.</title>
        <authorList>
            <consortium name="The Broad Institute Genomics Platform"/>
            <consortium name="The Broad Institute Genome Sequencing Center for Infectious Disease"/>
            <person name="Wu L."/>
            <person name="Ma J."/>
        </authorList>
    </citation>
    <scope>NUCLEOTIDE SEQUENCE [LARGE SCALE GENOMIC DNA]</scope>
    <source>
        <strain evidence="2">CGMCC 1.12404</strain>
    </source>
</reference>
<dbReference type="InterPro" id="IPR036410">
    <property type="entry name" value="HSP_DnaJ_Cys-rich_dom_sf"/>
</dbReference>
<accession>A0ABQ1H2Q7</accession>
<comment type="caution">
    <text evidence="1">The sequence shown here is derived from an EMBL/GenBank/DDBJ whole genome shotgun (WGS) entry which is preliminary data.</text>
</comment>
<evidence type="ECO:0000313" key="2">
    <source>
        <dbReference type="Proteomes" id="UP000617979"/>
    </source>
</evidence>
<dbReference type="Proteomes" id="UP000617979">
    <property type="component" value="Unassembled WGS sequence"/>
</dbReference>
<dbReference type="EMBL" id="BMEX01000021">
    <property type="protein sequence ID" value="GGA56701.1"/>
    <property type="molecule type" value="Genomic_DNA"/>
</dbReference>
<sequence length="88" mass="10502">MIRCTKCQGYGWYFKWNLFTFCEKCDGEGAVETTISHPVAEYFLFTQPWRRMLLWAADHLPGDWESRLCERLYPSEPKLCREEGWNDG</sequence>
<organism evidence="1 2">
    <name type="scientific">Kroppenstedtia guangzhouensis</name>
    <dbReference type="NCBI Taxonomy" id="1274356"/>
    <lineage>
        <taxon>Bacteria</taxon>
        <taxon>Bacillati</taxon>
        <taxon>Bacillota</taxon>
        <taxon>Bacilli</taxon>
        <taxon>Bacillales</taxon>
        <taxon>Thermoactinomycetaceae</taxon>
        <taxon>Kroppenstedtia</taxon>
    </lineage>
</organism>
<gene>
    <name evidence="1" type="ORF">GCM10007416_32400</name>
</gene>
<name>A0ABQ1H2Q7_9BACL</name>
<dbReference type="SUPFAM" id="SSF57938">
    <property type="entry name" value="DnaJ/Hsp40 cysteine-rich domain"/>
    <property type="match status" value="1"/>
</dbReference>